<feature type="domain" description="Glycosyltransferase 2-like" evidence="1">
    <location>
        <begin position="10"/>
        <end position="153"/>
    </location>
</feature>
<keyword evidence="3" id="KW-1185">Reference proteome</keyword>
<gene>
    <name evidence="2" type="ORF">SSPSH_003563</name>
</gene>
<dbReference type="GO" id="GO:0016740">
    <property type="term" value="F:transferase activity"/>
    <property type="evidence" value="ECO:0007669"/>
    <property type="project" value="UniProtKB-KW"/>
</dbReference>
<accession>U2FTB0</accession>
<dbReference type="Proteomes" id="UP000006242">
    <property type="component" value="Unassembled WGS sequence"/>
</dbReference>
<dbReference type="STRING" id="1033802.SSPSH_003563"/>
<evidence type="ECO:0000313" key="2">
    <source>
        <dbReference type="EMBL" id="ERJ17648.1"/>
    </source>
</evidence>
<dbReference type="Gene3D" id="3.90.550.10">
    <property type="entry name" value="Spore Coat Polysaccharide Biosynthesis Protein SpsA, Chain A"/>
    <property type="match status" value="1"/>
</dbReference>
<name>U2FTB0_9GAMM</name>
<dbReference type="InterPro" id="IPR029044">
    <property type="entry name" value="Nucleotide-diphossugar_trans"/>
</dbReference>
<dbReference type="RefSeq" id="WP_006913038.1">
    <property type="nucleotide sequence ID" value="NZ_AFNV02000032.1"/>
</dbReference>
<proteinExistence type="predicted"/>
<reference evidence="2 3" key="1">
    <citation type="journal article" date="2011" name="J. Bacteriol.">
        <title>Genome sequence of Salinisphaera shabanensis, a gammaproteobacterium from the harsh, variable environment of the brine-seawater interface of the Shaban Deep in the Red Sea.</title>
        <authorList>
            <person name="Antunes A."/>
            <person name="Alam I."/>
            <person name="Bajic V.B."/>
            <person name="Stingl U."/>
        </authorList>
    </citation>
    <scope>NUCLEOTIDE SEQUENCE [LARGE SCALE GENOMIC DNA]</scope>
    <source>
        <strain evidence="2 3">E1L3A</strain>
    </source>
</reference>
<organism evidence="2 3">
    <name type="scientific">Salinisphaera shabanensis E1L3A</name>
    <dbReference type="NCBI Taxonomy" id="1033802"/>
    <lineage>
        <taxon>Bacteria</taxon>
        <taxon>Pseudomonadati</taxon>
        <taxon>Pseudomonadota</taxon>
        <taxon>Gammaproteobacteria</taxon>
        <taxon>Salinisphaerales</taxon>
        <taxon>Salinisphaeraceae</taxon>
        <taxon>Salinisphaera</taxon>
    </lineage>
</organism>
<dbReference type="AlphaFoldDB" id="U2FTB0"/>
<dbReference type="OrthoDB" id="848759at2"/>
<evidence type="ECO:0000259" key="1">
    <source>
        <dbReference type="Pfam" id="PF00535"/>
    </source>
</evidence>
<comment type="caution">
    <text evidence="2">The sequence shown here is derived from an EMBL/GenBank/DDBJ whole genome shotgun (WGS) entry which is preliminary data.</text>
</comment>
<sequence length="247" mass="29374">MTLTRDGITFVITSCGRPELLARTIDSFVAHNTYPIARYILIEDSGDRDMLDFIERRFGDLFDTVLFNEPRLGQIRSVDRAYAEVDTPYIFHCEDDYEFFRSGFMEDSLSVLKHDPGAINVWLRNLWEGNRHKFEERIRYTDDNVMYRRVLPKTSRNHTWYGFTFNPSLRRLADYERIKPFNDVGHELEINYAYHELGFYGVTLEEGAARDVGRGHHVSDVGESFIQRIRAELRRRRRARRERRAHR</sequence>
<evidence type="ECO:0000313" key="3">
    <source>
        <dbReference type="Proteomes" id="UP000006242"/>
    </source>
</evidence>
<protein>
    <submittedName>
        <fullName evidence="2">Glycosyltransferase protein</fullName>
    </submittedName>
</protein>
<dbReference type="SUPFAM" id="SSF53448">
    <property type="entry name" value="Nucleotide-diphospho-sugar transferases"/>
    <property type="match status" value="1"/>
</dbReference>
<dbReference type="Pfam" id="PF00535">
    <property type="entry name" value="Glycos_transf_2"/>
    <property type="match status" value="1"/>
</dbReference>
<dbReference type="InterPro" id="IPR001173">
    <property type="entry name" value="Glyco_trans_2-like"/>
</dbReference>
<dbReference type="EMBL" id="AFNV02000032">
    <property type="protein sequence ID" value="ERJ17648.1"/>
    <property type="molecule type" value="Genomic_DNA"/>
</dbReference>
<dbReference type="eggNOG" id="COG1216">
    <property type="taxonomic scope" value="Bacteria"/>
</dbReference>
<reference evidence="2 3" key="2">
    <citation type="journal article" date="2013" name="PLoS ONE">
        <title>INDIGO - INtegrated Data Warehouse of MIcrobial GenOmes with Examples from the Red Sea Extremophiles.</title>
        <authorList>
            <person name="Alam I."/>
            <person name="Antunes A."/>
            <person name="Kamau A.A."/>
            <person name="Ba Alawi W."/>
            <person name="Kalkatawi M."/>
            <person name="Stingl U."/>
            <person name="Bajic V.B."/>
        </authorList>
    </citation>
    <scope>NUCLEOTIDE SEQUENCE [LARGE SCALE GENOMIC DNA]</scope>
    <source>
        <strain evidence="2 3">E1L3A</strain>
    </source>
</reference>